<dbReference type="Pfam" id="PF17989">
    <property type="entry name" value="ALP_N"/>
    <property type="match status" value="1"/>
</dbReference>
<evidence type="ECO:0000259" key="2">
    <source>
        <dbReference type="Pfam" id="PF21522"/>
    </source>
</evidence>
<dbReference type="RefSeq" id="WP_227733983.1">
    <property type="nucleotide sequence ID" value="NZ_JAJEPV010000070.1"/>
</dbReference>
<dbReference type="SUPFAM" id="SSF53067">
    <property type="entry name" value="Actin-like ATPase domain"/>
    <property type="match status" value="2"/>
</dbReference>
<feature type="domain" description="Actin-like protein N-terminal" evidence="1">
    <location>
        <begin position="60"/>
        <end position="148"/>
    </location>
</feature>
<dbReference type="Pfam" id="PF21522">
    <property type="entry name" value="MreB-like_C"/>
    <property type="match status" value="1"/>
</dbReference>
<dbReference type="EMBL" id="JAJEPV010000070">
    <property type="protein sequence ID" value="MCC2121277.1"/>
    <property type="molecule type" value="Genomic_DNA"/>
</dbReference>
<evidence type="ECO:0000259" key="1">
    <source>
        <dbReference type="Pfam" id="PF17989"/>
    </source>
</evidence>
<protein>
    <submittedName>
        <fullName evidence="3">ParM/StbA family protein</fullName>
    </submittedName>
</protein>
<proteinExistence type="predicted"/>
<evidence type="ECO:0000313" key="4">
    <source>
        <dbReference type="Proteomes" id="UP001197795"/>
    </source>
</evidence>
<dbReference type="Gene3D" id="3.30.420.40">
    <property type="match status" value="2"/>
</dbReference>
<gene>
    <name evidence="3" type="ORF">LKD75_17100</name>
</gene>
<dbReference type="Proteomes" id="UP001197795">
    <property type="component" value="Unassembled WGS sequence"/>
</dbReference>
<dbReference type="AlphaFoldDB" id="A0AAE3D922"/>
<dbReference type="InterPro" id="IPR040607">
    <property type="entry name" value="ALP_N"/>
</dbReference>
<reference evidence="3 4" key="1">
    <citation type="submission" date="2021-10" db="EMBL/GenBank/DDBJ databases">
        <title>Anaerobic single-cell dispensing facilitates the cultivation of human gut bacteria.</title>
        <authorList>
            <person name="Afrizal A."/>
        </authorList>
    </citation>
    <scope>NUCLEOTIDE SEQUENCE [LARGE SCALE GENOMIC DNA]</scope>
    <source>
        <strain evidence="3 4">CLA-AA-H273</strain>
    </source>
</reference>
<comment type="caution">
    <text evidence="3">The sequence shown here is derived from an EMBL/GenBank/DDBJ whole genome shotgun (WGS) entry which is preliminary data.</text>
</comment>
<evidence type="ECO:0000313" key="3">
    <source>
        <dbReference type="EMBL" id="MCC2121277.1"/>
    </source>
</evidence>
<accession>A0AAE3D922</accession>
<dbReference type="InterPro" id="IPR043129">
    <property type="entry name" value="ATPase_NBD"/>
</dbReference>
<dbReference type="InterPro" id="IPR049067">
    <property type="entry name" value="MreB-like_C"/>
</dbReference>
<sequence>MYEENNSQDKPVVIGIDHGFSFMKTKHHIFGNGVVRCNGRPPVAENGFYYDGSYYCIGGERKTVHEDKTADEDFFPLKLVAVAKEIKTRGLPRTLHVVLGVGVPFKRFGKEQAKLVAYLKRSGPHFIEFEEKDYVITIENVYCFPQCFAAVADRMGNMHGRYIVADIGSWTKDIIFIDERKVQPDKCVTVPNSIITLFQEINAAVAEATGGRVPESVVQNFILGKDVVIPEDVKEIIISKLKAFATDIEGMLEESGFDLAYYNILYVGGGAIIMRRFGNARENAAYLEDIRLNAKGYELLATHQMNKR</sequence>
<name>A0AAE3D922_9FIRM</name>
<dbReference type="CDD" id="cd10227">
    <property type="entry name" value="ASKHA_NBD_ParM-like"/>
    <property type="match status" value="1"/>
</dbReference>
<organism evidence="3 4">
    <name type="scientific">Waltera acetigignens</name>
    <dbReference type="NCBI Taxonomy" id="2981769"/>
    <lineage>
        <taxon>Bacteria</taxon>
        <taxon>Bacillati</taxon>
        <taxon>Bacillota</taxon>
        <taxon>Clostridia</taxon>
        <taxon>Lachnospirales</taxon>
        <taxon>Lachnospiraceae</taxon>
        <taxon>Waltera</taxon>
    </lineage>
</organism>
<feature type="domain" description="Actin homologue MreB-like C-terminal" evidence="2">
    <location>
        <begin position="164"/>
        <end position="275"/>
    </location>
</feature>
<keyword evidence="4" id="KW-1185">Reference proteome</keyword>